<feature type="compositionally biased region" description="Polar residues" evidence="1">
    <location>
        <begin position="11"/>
        <end position="23"/>
    </location>
</feature>
<name>A0ABD1EWA1_HYPHA</name>
<accession>A0ABD1EWA1</accession>
<dbReference type="EMBL" id="JBDJPC010000004">
    <property type="protein sequence ID" value="KAL1505138.1"/>
    <property type="molecule type" value="Genomic_DNA"/>
</dbReference>
<organism evidence="2 3">
    <name type="scientific">Hypothenemus hampei</name>
    <name type="common">Coffee berry borer</name>
    <dbReference type="NCBI Taxonomy" id="57062"/>
    <lineage>
        <taxon>Eukaryota</taxon>
        <taxon>Metazoa</taxon>
        <taxon>Ecdysozoa</taxon>
        <taxon>Arthropoda</taxon>
        <taxon>Hexapoda</taxon>
        <taxon>Insecta</taxon>
        <taxon>Pterygota</taxon>
        <taxon>Neoptera</taxon>
        <taxon>Endopterygota</taxon>
        <taxon>Coleoptera</taxon>
        <taxon>Polyphaga</taxon>
        <taxon>Cucujiformia</taxon>
        <taxon>Curculionidae</taxon>
        <taxon>Scolytinae</taxon>
        <taxon>Hypothenemus</taxon>
    </lineage>
</organism>
<gene>
    <name evidence="2" type="ORF">ABEB36_004761</name>
</gene>
<feature type="region of interest" description="Disordered" evidence="1">
    <location>
        <begin position="201"/>
        <end position="244"/>
    </location>
</feature>
<protein>
    <submittedName>
        <fullName evidence="2">Uncharacterized protein</fullName>
    </submittedName>
</protein>
<evidence type="ECO:0000313" key="2">
    <source>
        <dbReference type="EMBL" id="KAL1505138.1"/>
    </source>
</evidence>
<feature type="compositionally biased region" description="Basic and acidic residues" evidence="1">
    <location>
        <begin position="235"/>
        <end position="244"/>
    </location>
</feature>
<feature type="region of interest" description="Disordered" evidence="1">
    <location>
        <begin position="1"/>
        <end position="66"/>
    </location>
</feature>
<proteinExistence type="predicted"/>
<feature type="region of interest" description="Disordered" evidence="1">
    <location>
        <begin position="106"/>
        <end position="127"/>
    </location>
</feature>
<dbReference type="Proteomes" id="UP001566132">
    <property type="component" value="Unassembled WGS sequence"/>
</dbReference>
<reference evidence="2 3" key="1">
    <citation type="submission" date="2024-05" db="EMBL/GenBank/DDBJ databases">
        <title>Genetic variation in Jamaican populations of the coffee berry borer (Hypothenemus hampei).</title>
        <authorList>
            <person name="Errbii M."/>
            <person name="Myrie A."/>
        </authorList>
    </citation>
    <scope>NUCLEOTIDE SEQUENCE [LARGE SCALE GENOMIC DNA]</scope>
    <source>
        <strain evidence="2">JA-Hopewell-2020-01-JO</strain>
        <tissue evidence="2">Whole body</tissue>
    </source>
</reference>
<keyword evidence="3" id="KW-1185">Reference proteome</keyword>
<evidence type="ECO:0000256" key="1">
    <source>
        <dbReference type="SAM" id="MobiDB-lite"/>
    </source>
</evidence>
<comment type="caution">
    <text evidence="2">The sequence shown here is derived from an EMBL/GenBank/DDBJ whole genome shotgun (WGS) entry which is preliminary data.</text>
</comment>
<evidence type="ECO:0000313" key="3">
    <source>
        <dbReference type="Proteomes" id="UP001566132"/>
    </source>
</evidence>
<sequence>MKKVSYKLGESASQTAEGESGSQAPDERPSAGDLARAAGSEEESTEVIKMTDPFEEEDRRESVHSIDLTWDDEMGISVEGRATPVGWNDKIKDATPAREFKRKRLELSREEASPTATPYKRKESSDVHSLNETLDMIGKLVGDLSKNIDKNTKREVKAIAAGLKRQVNTLKRDHIKNFLEKHKYEPIEKMLFEIEVQTDKKTNETKQGSTVSAHAKQTSTENTKIINKMGTETNMQDKKRKETEQAVEKIKKRWKFKKMKIIDLKTN</sequence>
<dbReference type="AlphaFoldDB" id="A0ABD1EWA1"/>
<feature type="compositionally biased region" description="Polar residues" evidence="1">
    <location>
        <begin position="205"/>
        <end position="234"/>
    </location>
</feature>